<evidence type="ECO:0000259" key="13">
    <source>
        <dbReference type="PROSITE" id="PS50042"/>
    </source>
</evidence>
<keyword evidence="5" id="KW-0631">Potassium channel</keyword>
<dbReference type="GO" id="GO:0034702">
    <property type="term" value="C:monoatomic ion channel complex"/>
    <property type="evidence" value="ECO:0007669"/>
    <property type="project" value="UniProtKB-KW"/>
</dbReference>
<evidence type="ECO:0000313" key="14">
    <source>
        <dbReference type="EMBL" id="KAK3276144.1"/>
    </source>
</evidence>
<evidence type="ECO:0000256" key="10">
    <source>
        <dbReference type="ARBA" id="ARBA00023303"/>
    </source>
</evidence>
<keyword evidence="4 12" id="KW-0812">Transmembrane</keyword>
<keyword evidence="8" id="KW-0406">Ion transport</keyword>
<protein>
    <recommendedName>
        <fullName evidence="13">Cyclic nucleotide-binding domain-containing protein</fullName>
    </recommendedName>
</protein>
<keyword evidence="5" id="KW-0633">Potassium transport</keyword>
<evidence type="ECO:0000313" key="15">
    <source>
        <dbReference type="Proteomes" id="UP001190700"/>
    </source>
</evidence>
<feature type="region of interest" description="Disordered" evidence="11">
    <location>
        <begin position="1"/>
        <end position="25"/>
    </location>
</feature>
<dbReference type="InterPro" id="IPR045319">
    <property type="entry name" value="KAT/AKT"/>
</dbReference>
<dbReference type="InterPro" id="IPR005821">
    <property type="entry name" value="Ion_trans_dom"/>
</dbReference>
<proteinExistence type="inferred from homology"/>
<gene>
    <name evidence="14" type="ORF">CYMTET_15766</name>
</gene>
<organism evidence="14 15">
    <name type="scientific">Cymbomonas tetramitiformis</name>
    <dbReference type="NCBI Taxonomy" id="36881"/>
    <lineage>
        <taxon>Eukaryota</taxon>
        <taxon>Viridiplantae</taxon>
        <taxon>Chlorophyta</taxon>
        <taxon>Pyramimonadophyceae</taxon>
        <taxon>Pyramimonadales</taxon>
        <taxon>Pyramimonadaceae</taxon>
        <taxon>Cymbomonas</taxon>
    </lineage>
</organism>
<name>A0AAE0GDJ9_9CHLO</name>
<dbReference type="InterPro" id="IPR014710">
    <property type="entry name" value="RmlC-like_jellyroll"/>
</dbReference>
<dbReference type="InterPro" id="IPR000595">
    <property type="entry name" value="cNMP-bd_dom"/>
</dbReference>
<keyword evidence="5" id="KW-0630">Potassium</keyword>
<keyword evidence="6" id="KW-0851">Voltage-gated channel</keyword>
<dbReference type="PANTHER" id="PTHR45743">
    <property type="entry name" value="POTASSIUM CHANNEL AKT1"/>
    <property type="match status" value="1"/>
</dbReference>
<dbReference type="Proteomes" id="UP001190700">
    <property type="component" value="Unassembled WGS sequence"/>
</dbReference>
<feature type="transmembrane region" description="Helical" evidence="12">
    <location>
        <begin position="274"/>
        <end position="297"/>
    </location>
</feature>
<accession>A0AAE0GDJ9</accession>
<comment type="subcellular location">
    <subcellularLocation>
        <location evidence="1">Membrane</location>
        <topology evidence="1">Multi-pass membrane protein</topology>
    </subcellularLocation>
</comment>
<dbReference type="AlphaFoldDB" id="A0AAE0GDJ9"/>
<evidence type="ECO:0000256" key="9">
    <source>
        <dbReference type="ARBA" id="ARBA00023136"/>
    </source>
</evidence>
<evidence type="ECO:0000256" key="8">
    <source>
        <dbReference type="ARBA" id="ARBA00023065"/>
    </source>
</evidence>
<feature type="transmembrane region" description="Helical" evidence="12">
    <location>
        <begin position="408"/>
        <end position="434"/>
    </location>
</feature>
<evidence type="ECO:0000256" key="11">
    <source>
        <dbReference type="SAM" id="MobiDB-lite"/>
    </source>
</evidence>
<reference evidence="14 15" key="1">
    <citation type="journal article" date="2015" name="Genome Biol. Evol.">
        <title>Comparative Genomics of a Bacterivorous Green Alga Reveals Evolutionary Causalities and Consequences of Phago-Mixotrophic Mode of Nutrition.</title>
        <authorList>
            <person name="Burns J.A."/>
            <person name="Paasch A."/>
            <person name="Narechania A."/>
            <person name="Kim E."/>
        </authorList>
    </citation>
    <scope>NUCLEOTIDE SEQUENCE [LARGE SCALE GENOMIC DNA]</scope>
    <source>
        <strain evidence="14 15">PLY_AMNH</strain>
    </source>
</reference>
<comment type="similarity">
    <text evidence="2">Belongs to the potassium channel family. Plant (TC 1.A.1.4) subfamily.</text>
</comment>
<dbReference type="InterPro" id="IPR003938">
    <property type="entry name" value="K_chnl_volt-dep_EAG/ELK/ERG"/>
</dbReference>
<evidence type="ECO:0000256" key="2">
    <source>
        <dbReference type="ARBA" id="ARBA00007929"/>
    </source>
</evidence>
<evidence type="ECO:0000256" key="6">
    <source>
        <dbReference type="ARBA" id="ARBA00022882"/>
    </source>
</evidence>
<dbReference type="EMBL" id="LGRX02006746">
    <property type="protein sequence ID" value="KAK3276144.1"/>
    <property type="molecule type" value="Genomic_DNA"/>
</dbReference>
<feature type="region of interest" description="Disordered" evidence="11">
    <location>
        <begin position="46"/>
        <end position="71"/>
    </location>
</feature>
<dbReference type="GO" id="GO:0005249">
    <property type="term" value="F:voltage-gated potassium channel activity"/>
    <property type="evidence" value="ECO:0007669"/>
    <property type="project" value="InterPro"/>
</dbReference>
<evidence type="ECO:0000256" key="7">
    <source>
        <dbReference type="ARBA" id="ARBA00022989"/>
    </source>
</evidence>
<evidence type="ECO:0000256" key="5">
    <source>
        <dbReference type="ARBA" id="ARBA00022826"/>
    </source>
</evidence>
<feature type="domain" description="Cyclic nucleotide-binding" evidence="13">
    <location>
        <begin position="515"/>
        <end position="614"/>
    </location>
</feature>
<dbReference type="PRINTS" id="PR01463">
    <property type="entry name" value="EAGCHANLFMLY"/>
</dbReference>
<evidence type="ECO:0000256" key="12">
    <source>
        <dbReference type="SAM" id="Phobius"/>
    </source>
</evidence>
<evidence type="ECO:0000256" key="3">
    <source>
        <dbReference type="ARBA" id="ARBA00022448"/>
    </source>
</evidence>
<dbReference type="SUPFAM" id="SSF51206">
    <property type="entry name" value="cAMP-binding domain-like"/>
    <property type="match status" value="1"/>
</dbReference>
<sequence length="708" mass="81563">MELVSSTQISEFTPPGTTFASQAGPVHEDSNLVTRQILDSHRTHLPSAQDAPFENDAGRELLPSSMSTPDSSMKLQDLKMQHKRSQRVNLRQASIVKRQASLEFQQAGNNVRRRNRVRKLTNILLHSTRKPLKPCLLTDERRVQREQAKVKLKAYAGVEIRRVQFNIGEKETSFLELLLNHPMMDPHCLFVERWRTFMVVPMSYEMWAVPFRIAMTSELSLNYALIYTDVLTDALFLVDALIRLQTKIPSLEGQPENTRAEVFWHVMQQNVLKQLLPCVCMYAVLGHTEAFWLFFLAQAPRAWRSRMLMQYYRSMELRLDVDVMRLQLYKFVQMIFMVAHWVGCLYYFMASCMNFDNSTWYHQVSAQFSGFDTHSSLMAQYLIAMYKGFNGLTNLGYENVLPNNVYEMVMSVVVIYLQILIAAYILGTMFNYLVKRDPEAGSHKTMMEKMDEFLKRHHIPKDLVEDIHNYMWFQYRKASSNRLLSMESLPRTLMIELAQHRYRHVLDQNTSPGCALHGCNELFLQELVTHLKDMFLMPGERYIRAGDVPTEVAFLNSGLLQIKDEAGVILRTIRADVKNMSTTVGDTSVFVNIEQQLDVFADESSAVHLLTIQRCTPRSAERSAVHLLTIHWRTPRSAKCSAAHLLTIQRCTPRSDESSAAHLLTIQRRTPRSDESSAAHLLTIHWCTPRSDELCCAPPHHTTAHPSQ</sequence>
<keyword evidence="9 12" id="KW-0472">Membrane</keyword>
<dbReference type="Gene3D" id="2.60.120.10">
    <property type="entry name" value="Jelly Rolls"/>
    <property type="match status" value="1"/>
</dbReference>
<keyword evidence="10" id="KW-0407">Ion channel</keyword>
<keyword evidence="15" id="KW-1185">Reference proteome</keyword>
<comment type="caution">
    <text evidence="14">The sequence shown here is derived from an EMBL/GenBank/DDBJ whole genome shotgun (WGS) entry which is preliminary data.</text>
</comment>
<dbReference type="Pfam" id="PF00520">
    <property type="entry name" value="Ion_trans"/>
    <property type="match status" value="1"/>
</dbReference>
<keyword evidence="7 12" id="KW-1133">Transmembrane helix</keyword>
<dbReference type="Gene3D" id="1.10.287.70">
    <property type="match status" value="1"/>
</dbReference>
<dbReference type="SUPFAM" id="SSF81324">
    <property type="entry name" value="Voltage-gated potassium channels"/>
    <property type="match status" value="1"/>
</dbReference>
<evidence type="ECO:0000256" key="4">
    <source>
        <dbReference type="ARBA" id="ARBA00022692"/>
    </source>
</evidence>
<feature type="compositionally biased region" description="Polar residues" evidence="11">
    <location>
        <begin position="1"/>
        <end position="21"/>
    </location>
</feature>
<keyword evidence="3" id="KW-0813">Transport</keyword>
<dbReference type="InterPro" id="IPR018490">
    <property type="entry name" value="cNMP-bd_dom_sf"/>
</dbReference>
<evidence type="ECO:0000256" key="1">
    <source>
        <dbReference type="ARBA" id="ARBA00004141"/>
    </source>
</evidence>
<dbReference type="PROSITE" id="PS50042">
    <property type="entry name" value="CNMP_BINDING_3"/>
    <property type="match status" value="1"/>
</dbReference>
<feature type="transmembrane region" description="Helical" evidence="12">
    <location>
        <begin position="328"/>
        <end position="349"/>
    </location>
</feature>